<dbReference type="EMBL" id="BMML01000012">
    <property type="protein sequence ID" value="GGN21973.1"/>
    <property type="molecule type" value="Genomic_DNA"/>
</dbReference>
<protein>
    <recommendedName>
        <fullName evidence="1">MmyB-like transcription regulator ligand binding domain-containing protein</fullName>
    </recommendedName>
</protein>
<dbReference type="PANTHER" id="PTHR35010">
    <property type="entry name" value="BLL4672 PROTEIN-RELATED"/>
    <property type="match status" value="1"/>
</dbReference>
<dbReference type="Proteomes" id="UP000653411">
    <property type="component" value="Unassembled WGS sequence"/>
</dbReference>
<evidence type="ECO:0000313" key="2">
    <source>
        <dbReference type="EMBL" id="GGN21973.1"/>
    </source>
</evidence>
<gene>
    <name evidence="2" type="ORF">GCM10011578_053470</name>
</gene>
<reference evidence="2" key="2">
    <citation type="submission" date="2020-09" db="EMBL/GenBank/DDBJ databases">
        <authorList>
            <person name="Sun Q."/>
            <person name="Zhou Y."/>
        </authorList>
    </citation>
    <scope>NUCLEOTIDE SEQUENCE</scope>
    <source>
        <strain evidence="2">CGMCC 4.7110</strain>
    </source>
</reference>
<accession>A0A917XFX9</accession>
<reference evidence="2" key="1">
    <citation type="journal article" date="2014" name="Int. J. Syst. Evol. Microbiol.">
        <title>Complete genome sequence of Corynebacterium casei LMG S-19264T (=DSM 44701T), isolated from a smear-ripened cheese.</title>
        <authorList>
            <consortium name="US DOE Joint Genome Institute (JGI-PGF)"/>
            <person name="Walter F."/>
            <person name="Albersmeier A."/>
            <person name="Kalinowski J."/>
            <person name="Ruckert C."/>
        </authorList>
    </citation>
    <scope>NUCLEOTIDE SEQUENCE</scope>
    <source>
        <strain evidence="2">CGMCC 4.7110</strain>
    </source>
</reference>
<sequence>MLNALAAVLRLDRHERDHLLQFAGHTPAAEAEEREPLSAAAGAVPLLLQPNPAYIIGGNYDVLSHNQTAHELFPRLITEVDRPAGFARWVFLEPLARDILVDWEPEARGLLGRLRTLAARHSGAPRYTRLIEDLNEGSPEVQDWWP</sequence>
<evidence type="ECO:0000259" key="1">
    <source>
        <dbReference type="Pfam" id="PF17765"/>
    </source>
</evidence>
<feature type="domain" description="MmyB-like transcription regulator ligand binding" evidence="1">
    <location>
        <begin position="48"/>
        <end position="145"/>
    </location>
</feature>
<name>A0A917XFX9_9ACTN</name>
<dbReference type="Gene3D" id="3.30.450.180">
    <property type="match status" value="1"/>
</dbReference>
<comment type="caution">
    <text evidence="2">The sequence shown here is derived from an EMBL/GenBank/DDBJ whole genome shotgun (WGS) entry which is preliminary data.</text>
</comment>
<dbReference type="PANTHER" id="PTHR35010:SF2">
    <property type="entry name" value="BLL4672 PROTEIN"/>
    <property type="match status" value="1"/>
</dbReference>
<proteinExistence type="predicted"/>
<dbReference type="InterPro" id="IPR041413">
    <property type="entry name" value="MLTR_LBD"/>
</dbReference>
<dbReference type="Pfam" id="PF17765">
    <property type="entry name" value="MLTR_LBD"/>
    <property type="match status" value="1"/>
</dbReference>
<keyword evidence="3" id="KW-1185">Reference proteome</keyword>
<dbReference type="AlphaFoldDB" id="A0A917XFX9"/>
<evidence type="ECO:0000313" key="3">
    <source>
        <dbReference type="Proteomes" id="UP000653411"/>
    </source>
</evidence>
<organism evidence="2 3">
    <name type="scientific">Streptomyces fuscichromogenes</name>
    <dbReference type="NCBI Taxonomy" id="1324013"/>
    <lineage>
        <taxon>Bacteria</taxon>
        <taxon>Bacillati</taxon>
        <taxon>Actinomycetota</taxon>
        <taxon>Actinomycetes</taxon>
        <taxon>Kitasatosporales</taxon>
        <taxon>Streptomycetaceae</taxon>
        <taxon>Streptomyces</taxon>
    </lineage>
</organism>